<feature type="transmembrane region" description="Helical" evidence="1">
    <location>
        <begin position="67"/>
        <end position="87"/>
    </location>
</feature>
<feature type="domain" description="FAE" evidence="2">
    <location>
        <begin position="91"/>
        <end position="234"/>
    </location>
</feature>
<organism evidence="3 4">
    <name type="scientific">Monoraphidium neglectum</name>
    <dbReference type="NCBI Taxonomy" id="145388"/>
    <lineage>
        <taxon>Eukaryota</taxon>
        <taxon>Viridiplantae</taxon>
        <taxon>Chlorophyta</taxon>
        <taxon>core chlorophytes</taxon>
        <taxon>Chlorophyceae</taxon>
        <taxon>CS clade</taxon>
        <taxon>Sphaeropleales</taxon>
        <taxon>Selenastraceae</taxon>
        <taxon>Monoraphidium</taxon>
    </lineage>
</organism>
<dbReference type="AlphaFoldDB" id="A0A0D2J7V8"/>
<name>A0A0D2J7V8_9CHLO</name>
<feature type="non-terminal residue" evidence="3">
    <location>
        <position position="234"/>
    </location>
</feature>
<dbReference type="InterPro" id="IPR013601">
    <property type="entry name" value="FAE1_typ3_polyketide_synth"/>
</dbReference>
<dbReference type="InterPro" id="IPR016039">
    <property type="entry name" value="Thiolase-like"/>
</dbReference>
<dbReference type="Gene3D" id="3.40.47.10">
    <property type="match status" value="1"/>
</dbReference>
<dbReference type="Pfam" id="PF08392">
    <property type="entry name" value="FAE1_CUT1_RppA"/>
    <property type="match status" value="1"/>
</dbReference>
<evidence type="ECO:0000256" key="1">
    <source>
        <dbReference type="SAM" id="Phobius"/>
    </source>
</evidence>
<keyword evidence="3" id="KW-0012">Acyltransferase</keyword>
<dbReference type="KEGG" id="mng:MNEG_12088"/>
<dbReference type="GeneID" id="25729415"/>
<dbReference type="OrthoDB" id="1929806at2759"/>
<dbReference type="GO" id="GO:0016747">
    <property type="term" value="F:acyltransferase activity, transferring groups other than amino-acyl groups"/>
    <property type="evidence" value="ECO:0007669"/>
    <property type="project" value="InterPro"/>
</dbReference>
<keyword evidence="3" id="KW-0808">Transferase</keyword>
<keyword evidence="4" id="KW-1185">Reference proteome</keyword>
<dbReference type="SUPFAM" id="SSF53901">
    <property type="entry name" value="Thiolase-like"/>
    <property type="match status" value="1"/>
</dbReference>
<evidence type="ECO:0000259" key="2">
    <source>
        <dbReference type="Pfam" id="PF08392"/>
    </source>
</evidence>
<accession>A0A0D2J7V8</accession>
<sequence length="234" mass="25012">MASLMTACGLSHPQLRAQARWTVAAIGATLLFRKLERLGCPSPATANADAWLCSARDALGSRLSLDLSVGLLLLGGLAVLALASYLLSRALRKAPVYLLDFAVHNPDPSWRFSRADVRRVAEKNGTIPPEDIAFMEKLAFRSGLGDSTAVVPAIQAAPAEKPGIEMARLEYEQTCFSCVEELLAKTGVKASQIGFVITNSSLFNPTPSLSAAIINRFKLRDTTINYSLGGMGCS</sequence>
<dbReference type="GO" id="GO:0016020">
    <property type="term" value="C:membrane"/>
    <property type="evidence" value="ECO:0007669"/>
    <property type="project" value="InterPro"/>
</dbReference>
<dbReference type="STRING" id="145388.A0A0D2J7V8"/>
<dbReference type="EC" id="2.3.1.-" evidence="3"/>
<dbReference type="EMBL" id="KK103277">
    <property type="protein sequence ID" value="KIY95872.1"/>
    <property type="molecule type" value="Genomic_DNA"/>
</dbReference>
<reference evidence="3 4" key="1">
    <citation type="journal article" date="2013" name="BMC Genomics">
        <title>Reconstruction of the lipid metabolism for the microalga Monoraphidium neglectum from its genome sequence reveals characteristics suitable for biofuel production.</title>
        <authorList>
            <person name="Bogen C."/>
            <person name="Al-Dilaimi A."/>
            <person name="Albersmeier A."/>
            <person name="Wichmann J."/>
            <person name="Grundmann M."/>
            <person name="Rupp O."/>
            <person name="Lauersen K.J."/>
            <person name="Blifernez-Klassen O."/>
            <person name="Kalinowski J."/>
            <person name="Goesmann A."/>
            <person name="Mussgnug J.H."/>
            <person name="Kruse O."/>
        </authorList>
    </citation>
    <scope>NUCLEOTIDE SEQUENCE [LARGE SCALE GENOMIC DNA]</scope>
    <source>
        <strain evidence="3 4">SAG 48.87</strain>
    </source>
</reference>
<keyword evidence="1" id="KW-0812">Transmembrane</keyword>
<gene>
    <name evidence="3" type="ORF">MNEG_12088</name>
</gene>
<keyword evidence="1" id="KW-1133">Transmembrane helix</keyword>
<dbReference type="RefSeq" id="XP_013894892.1">
    <property type="nucleotide sequence ID" value="XM_014039438.1"/>
</dbReference>
<dbReference type="Proteomes" id="UP000054498">
    <property type="component" value="Unassembled WGS sequence"/>
</dbReference>
<proteinExistence type="predicted"/>
<protein>
    <submittedName>
        <fullName evidence="3">3-ketoacyl-CoA synthase 19</fullName>
        <ecNumber evidence="3">2.3.1.-</ecNumber>
    </submittedName>
</protein>
<dbReference type="PANTHER" id="PTHR31561">
    <property type="entry name" value="3-KETOACYL-COA SYNTHASE"/>
    <property type="match status" value="1"/>
</dbReference>
<evidence type="ECO:0000313" key="3">
    <source>
        <dbReference type="EMBL" id="KIY95872.1"/>
    </source>
</evidence>
<dbReference type="GO" id="GO:0006633">
    <property type="term" value="P:fatty acid biosynthetic process"/>
    <property type="evidence" value="ECO:0007669"/>
    <property type="project" value="InterPro"/>
</dbReference>
<dbReference type="InterPro" id="IPR012392">
    <property type="entry name" value="3-ktacl-CoA_syn"/>
</dbReference>
<evidence type="ECO:0000313" key="4">
    <source>
        <dbReference type="Proteomes" id="UP000054498"/>
    </source>
</evidence>
<keyword evidence="1" id="KW-0472">Membrane</keyword>